<dbReference type="InterPro" id="IPR012338">
    <property type="entry name" value="Beta-lactam/transpept-like"/>
</dbReference>
<proteinExistence type="predicted"/>
<sequence>MPRRPPADIIRTWSAATTAISLVALTALAVPGATLAAGGLSAPDPALVRALLADSALPLVPYAPLTGPATGGETLSPAQRDDLSARIGALADEHPADFAVAVQDLRTGATFSHDAHEQFPTASVSKLTILTLLLLRAEEEGRQLTASEEARVEEMIRYSDNEVTDGLYAGIGFTDGFAGGVRTLGFTNTDPDPHGVWGATMTTAADQMRLLRVLYVDEGPLSAESRAYVRGLMESVAPEQAWGVSASADPGDTVGLKNGWTPREGNGGLWTINTVGYVSGPGHEYLIAVLSDGHHDYATGVALVEEVCGTVTEAMEDARGVGGGVPADVEDIAR</sequence>
<evidence type="ECO:0000259" key="1">
    <source>
        <dbReference type="Pfam" id="PF13354"/>
    </source>
</evidence>
<dbReference type="Pfam" id="PF13354">
    <property type="entry name" value="Beta-lactamase2"/>
    <property type="match status" value="2"/>
</dbReference>
<dbReference type="GO" id="GO:0016787">
    <property type="term" value="F:hydrolase activity"/>
    <property type="evidence" value="ECO:0007669"/>
    <property type="project" value="UniProtKB-KW"/>
</dbReference>
<name>A0ABU7K122_9ACTN</name>
<dbReference type="RefSeq" id="WP_330089681.1">
    <property type="nucleotide sequence ID" value="NZ_JAUZMY010000001.1"/>
</dbReference>
<organism evidence="2 3">
    <name type="scientific">Nocardiopsis codii</name>
    <dbReference type="NCBI Taxonomy" id="3065942"/>
    <lineage>
        <taxon>Bacteria</taxon>
        <taxon>Bacillati</taxon>
        <taxon>Actinomycetota</taxon>
        <taxon>Actinomycetes</taxon>
        <taxon>Streptosporangiales</taxon>
        <taxon>Nocardiopsidaceae</taxon>
        <taxon>Nocardiopsis</taxon>
    </lineage>
</organism>
<keyword evidence="2" id="KW-0378">Hydrolase</keyword>
<dbReference type="InterPro" id="IPR000871">
    <property type="entry name" value="Beta-lactam_class-A"/>
</dbReference>
<dbReference type="PANTHER" id="PTHR35333:SF3">
    <property type="entry name" value="BETA-LACTAMASE-TYPE TRANSPEPTIDASE FOLD CONTAINING PROTEIN"/>
    <property type="match status" value="1"/>
</dbReference>
<protein>
    <submittedName>
        <fullName evidence="2">Serine hydrolase</fullName>
    </submittedName>
</protein>
<keyword evidence="3" id="KW-1185">Reference proteome</keyword>
<dbReference type="SUPFAM" id="SSF56601">
    <property type="entry name" value="beta-lactamase/transpeptidase-like"/>
    <property type="match status" value="1"/>
</dbReference>
<gene>
    <name evidence="2" type="ORF">Q8791_01310</name>
</gene>
<evidence type="ECO:0000313" key="2">
    <source>
        <dbReference type="EMBL" id="MEE2035860.1"/>
    </source>
</evidence>
<feature type="domain" description="Beta-lactamase class A catalytic" evidence="1">
    <location>
        <begin position="152"/>
        <end position="290"/>
    </location>
</feature>
<feature type="domain" description="Beta-lactamase class A catalytic" evidence="1">
    <location>
        <begin position="100"/>
        <end position="145"/>
    </location>
</feature>
<accession>A0ABU7K122</accession>
<dbReference type="Gene3D" id="3.40.710.10">
    <property type="entry name" value="DD-peptidase/beta-lactamase superfamily"/>
    <property type="match status" value="1"/>
</dbReference>
<dbReference type="InterPro" id="IPR045155">
    <property type="entry name" value="Beta-lactam_cat"/>
</dbReference>
<reference evidence="2 3" key="1">
    <citation type="submission" date="2023-08" db="EMBL/GenBank/DDBJ databases">
        <authorList>
            <person name="Girao M."/>
            <person name="Carvalho M.F."/>
        </authorList>
    </citation>
    <scope>NUCLEOTIDE SEQUENCE [LARGE SCALE GENOMIC DNA]</scope>
    <source>
        <strain evidence="2 3">CT-R113</strain>
    </source>
</reference>
<evidence type="ECO:0000313" key="3">
    <source>
        <dbReference type="Proteomes" id="UP001356095"/>
    </source>
</evidence>
<dbReference type="EMBL" id="JAUZMY010000001">
    <property type="protein sequence ID" value="MEE2035860.1"/>
    <property type="molecule type" value="Genomic_DNA"/>
</dbReference>
<comment type="caution">
    <text evidence="2">The sequence shown here is derived from an EMBL/GenBank/DDBJ whole genome shotgun (WGS) entry which is preliminary data.</text>
</comment>
<dbReference type="Proteomes" id="UP001356095">
    <property type="component" value="Unassembled WGS sequence"/>
</dbReference>
<dbReference type="PANTHER" id="PTHR35333">
    <property type="entry name" value="BETA-LACTAMASE"/>
    <property type="match status" value="1"/>
</dbReference>